<evidence type="ECO:0000313" key="3">
    <source>
        <dbReference type="RefSeq" id="XP_010912954.1"/>
    </source>
</evidence>
<dbReference type="RefSeq" id="XP_010912954.1">
    <property type="nucleotide sequence ID" value="XM_010914652.3"/>
</dbReference>
<dbReference type="InterPro" id="IPR008586">
    <property type="entry name" value="DUF868_pln"/>
</dbReference>
<dbReference type="InParanoid" id="A0A6I9QT75"/>
<gene>
    <name evidence="3" type="primary">LOC105038765</name>
</gene>
<evidence type="ECO:0000256" key="1">
    <source>
        <dbReference type="SAM" id="MobiDB-lite"/>
    </source>
</evidence>
<dbReference type="AlphaFoldDB" id="A0A6I9QT75"/>
<feature type="region of interest" description="Disordered" evidence="1">
    <location>
        <begin position="1"/>
        <end position="25"/>
    </location>
</feature>
<sequence length="310" mass="34855">MQDTFPISSCFNPGEPTADDPTSISATKSGKSIVTSVYQTMIAGHCRLFTVTWCKDVLVHELSISVVEDSNNVGETNINSSGKQQSCKVELRPWYFWRKQGWKRFHVEGKPVDVFWDLKSAKFSGEPEPRSNYYVAAVSGDEVVLLLGDLNKEAYRRTGCRPATLDATLVSRKENVFGKKRFVTRARFSEKGKLHEILIECSSSIGRSNKDPEMVIKVDAHVAIHVSHLQWKFRGNQSITVNKARVEVYWDVHDWLFSPGPRHALFIFKPRSVLQSSTSSSSSLSSFDGKNSNADGSSGFCLFLYAWKLE</sequence>
<name>A0A6I9QT75_ELAGV</name>
<evidence type="ECO:0000313" key="2">
    <source>
        <dbReference type="Proteomes" id="UP000504607"/>
    </source>
</evidence>
<reference evidence="3" key="1">
    <citation type="submission" date="2025-08" db="UniProtKB">
        <authorList>
            <consortium name="RefSeq"/>
        </authorList>
    </citation>
    <scope>IDENTIFICATION</scope>
</reference>
<dbReference type="GeneID" id="105038765"/>
<feature type="compositionally biased region" description="Polar residues" evidence="1">
    <location>
        <begin position="1"/>
        <end position="11"/>
    </location>
</feature>
<dbReference type="Proteomes" id="UP000504607">
    <property type="component" value="Chromosome 2"/>
</dbReference>
<dbReference type="KEGG" id="egu:105038765"/>
<dbReference type="Pfam" id="PF05910">
    <property type="entry name" value="DUF868"/>
    <property type="match status" value="1"/>
</dbReference>
<accession>A0A6I9QT75</accession>
<dbReference type="FunCoup" id="A0A6I9QT75">
    <property type="interactions" value="1758"/>
</dbReference>
<dbReference type="OrthoDB" id="731074at2759"/>
<dbReference type="PANTHER" id="PTHR31972:SF9">
    <property type="entry name" value="OS05G0108400 PROTEIN"/>
    <property type="match status" value="1"/>
</dbReference>
<keyword evidence="2" id="KW-1185">Reference proteome</keyword>
<dbReference type="PANTHER" id="PTHR31972">
    <property type="entry name" value="EXPRESSED PROTEIN"/>
    <property type="match status" value="1"/>
</dbReference>
<protein>
    <submittedName>
        <fullName evidence="3">Uncharacterized protein LOC105038765</fullName>
    </submittedName>
</protein>
<organism evidence="2 3">
    <name type="scientific">Elaeis guineensis var. tenera</name>
    <name type="common">Oil palm</name>
    <dbReference type="NCBI Taxonomy" id="51953"/>
    <lineage>
        <taxon>Eukaryota</taxon>
        <taxon>Viridiplantae</taxon>
        <taxon>Streptophyta</taxon>
        <taxon>Embryophyta</taxon>
        <taxon>Tracheophyta</taxon>
        <taxon>Spermatophyta</taxon>
        <taxon>Magnoliopsida</taxon>
        <taxon>Liliopsida</taxon>
        <taxon>Arecaceae</taxon>
        <taxon>Arecoideae</taxon>
        <taxon>Cocoseae</taxon>
        <taxon>Elaeidinae</taxon>
        <taxon>Elaeis</taxon>
    </lineage>
</organism>
<proteinExistence type="predicted"/>